<evidence type="ECO:0000313" key="1">
    <source>
        <dbReference type="EMBL" id="EFE90284.1"/>
    </source>
</evidence>
<name>D4BLU6_BIFBR</name>
<dbReference type="AlphaFoldDB" id="D4BLU6"/>
<dbReference type="Proteomes" id="UP000003191">
    <property type="component" value="Unassembled WGS sequence"/>
</dbReference>
<sequence>MFAGCGFTVVVRQGGISVQRHSDLAVAMRCHRTSGVRAVYGGSAREHNRQGYYGVHMPAMVRFANAATFIIVAFA</sequence>
<protein>
    <submittedName>
        <fullName evidence="1">Uncharacterized protein</fullName>
    </submittedName>
</protein>
<evidence type="ECO:0000313" key="2">
    <source>
        <dbReference type="Proteomes" id="UP000003191"/>
    </source>
</evidence>
<keyword evidence="2" id="KW-1185">Reference proteome</keyword>
<organism evidence="1 2">
    <name type="scientific">Bifidobacterium breve DSM 20213 = JCM 1192</name>
    <dbReference type="NCBI Taxonomy" id="518634"/>
    <lineage>
        <taxon>Bacteria</taxon>
        <taxon>Bacillati</taxon>
        <taxon>Actinomycetota</taxon>
        <taxon>Actinomycetes</taxon>
        <taxon>Bifidobacteriales</taxon>
        <taxon>Bifidobacteriaceae</taxon>
        <taxon>Bifidobacterium</taxon>
    </lineage>
</organism>
<proteinExistence type="predicted"/>
<dbReference type="HOGENOM" id="CLU_2663703_0_0_11"/>
<reference evidence="1 2" key="1">
    <citation type="submission" date="2010-02" db="EMBL/GenBank/DDBJ databases">
        <authorList>
            <person name="Weinstock G."/>
            <person name="Sodergren E."/>
            <person name="Clifton S."/>
            <person name="Fulton L."/>
            <person name="Fulton B."/>
            <person name="Courtney L."/>
            <person name="Fronick C."/>
            <person name="Harrison M."/>
            <person name="Strong C."/>
            <person name="Farmer C."/>
            <person name="Delahaunty K."/>
            <person name="Markovic C."/>
            <person name="Hall O."/>
            <person name="Minx P."/>
            <person name="Tomlinson C."/>
            <person name="Mitreva M."/>
            <person name="Nelson J."/>
            <person name="Hou S."/>
            <person name="Wollam A."/>
            <person name="Pepin K.H."/>
            <person name="Johnson M."/>
            <person name="Bhonagiri V."/>
            <person name="Zhang X."/>
            <person name="Suruliraj S."/>
            <person name="Warren W."/>
            <person name="Chinwalla A."/>
            <person name="Mardis E.R."/>
            <person name="Wilson R.K."/>
        </authorList>
    </citation>
    <scope>NUCLEOTIDE SEQUENCE [LARGE SCALE GENOMIC DNA]</scope>
    <source>
        <strain evidence="1 2">DSM 20213</strain>
    </source>
</reference>
<gene>
    <name evidence="1" type="ORF">BIFBRE_03033</name>
</gene>
<comment type="caution">
    <text evidence="1">The sequence shown here is derived from an EMBL/GenBank/DDBJ whole genome shotgun (WGS) entry which is preliminary data.</text>
</comment>
<accession>D4BLU6</accession>
<dbReference type="EMBL" id="ACCG02000002">
    <property type="protein sequence ID" value="EFE90284.1"/>
    <property type="molecule type" value="Genomic_DNA"/>
</dbReference>